<reference evidence="2" key="1">
    <citation type="submission" date="2023-10" db="EMBL/GenBank/DDBJ databases">
        <authorList>
            <person name="Chen Y."/>
            <person name="Shah S."/>
            <person name="Dougan E. K."/>
            <person name="Thang M."/>
            <person name="Chan C."/>
        </authorList>
    </citation>
    <scope>NUCLEOTIDE SEQUENCE [LARGE SCALE GENOMIC DNA]</scope>
</reference>
<accession>A0ABN9TT15</accession>
<proteinExistence type="predicted"/>
<evidence type="ECO:0000256" key="1">
    <source>
        <dbReference type="SAM" id="MobiDB-lite"/>
    </source>
</evidence>
<name>A0ABN9TT15_9DINO</name>
<gene>
    <name evidence="2" type="ORF">PCOR1329_LOCUS41915</name>
</gene>
<feature type="region of interest" description="Disordered" evidence="1">
    <location>
        <begin position="61"/>
        <end position="82"/>
    </location>
</feature>
<comment type="caution">
    <text evidence="2">The sequence shown here is derived from an EMBL/GenBank/DDBJ whole genome shotgun (WGS) entry which is preliminary data.</text>
</comment>
<evidence type="ECO:0000313" key="3">
    <source>
        <dbReference type="Proteomes" id="UP001189429"/>
    </source>
</evidence>
<organism evidence="2 3">
    <name type="scientific">Prorocentrum cordatum</name>
    <dbReference type="NCBI Taxonomy" id="2364126"/>
    <lineage>
        <taxon>Eukaryota</taxon>
        <taxon>Sar</taxon>
        <taxon>Alveolata</taxon>
        <taxon>Dinophyceae</taxon>
        <taxon>Prorocentrales</taxon>
        <taxon>Prorocentraceae</taxon>
        <taxon>Prorocentrum</taxon>
    </lineage>
</organism>
<keyword evidence="3" id="KW-1185">Reference proteome</keyword>
<protein>
    <submittedName>
        <fullName evidence="2">Uncharacterized protein</fullName>
    </submittedName>
</protein>
<evidence type="ECO:0000313" key="2">
    <source>
        <dbReference type="EMBL" id="CAK0849164.1"/>
    </source>
</evidence>
<dbReference type="Proteomes" id="UP001189429">
    <property type="component" value="Unassembled WGS sequence"/>
</dbReference>
<sequence>MVVCDPCPRTVRLAAHGPQWSPATASVSAARAHPLCGTAAALAADVVPQCRPALRWGSLAPPRPSALGAGPGEGRRRWPRPSRFRLPELGPERRARLLAALKVASPFLTVGALCLSSWVRGRQQRTIKEVALSAFFDFLQNPTQPVRHAILGSSSCTVLLEDGTRLFARWPAMAGPVVEELWSILRGSKIVVLAERTSGSPKLLMSFLLMGAYRICS</sequence>
<dbReference type="EMBL" id="CAUYUJ010015038">
    <property type="protein sequence ID" value="CAK0849164.1"/>
    <property type="molecule type" value="Genomic_DNA"/>
</dbReference>